<evidence type="ECO:0000256" key="9">
    <source>
        <dbReference type="SAM" id="Phobius"/>
    </source>
</evidence>
<keyword evidence="4" id="KW-1003">Cell membrane</keyword>
<evidence type="ECO:0000256" key="6">
    <source>
        <dbReference type="ARBA" id="ARBA00022779"/>
    </source>
</evidence>
<evidence type="ECO:0000313" key="11">
    <source>
        <dbReference type="EMBL" id="NHN78463.1"/>
    </source>
</evidence>
<evidence type="ECO:0000256" key="1">
    <source>
        <dbReference type="ARBA" id="ARBA00004651"/>
    </source>
</evidence>
<protein>
    <submittedName>
        <fullName evidence="11">Chemotaxis protein MotA</fullName>
    </submittedName>
</protein>
<dbReference type="GO" id="GO:0005886">
    <property type="term" value="C:plasma membrane"/>
    <property type="evidence" value="ECO:0007669"/>
    <property type="project" value="UniProtKB-SubCell"/>
</dbReference>
<dbReference type="GO" id="GO:0071978">
    <property type="term" value="P:bacterial-type flagellum-dependent swarming motility"/>
    <property type="evidence" value="ECO:0007669"/>
    <property type="project" value="InterPro"/>
</dbReference>
<dbReference type="RefSeq" id="WP_165893187.1">
    <property type="nucleotide sequence ID" value="NZ_JAAPAP010000011.1"/>
</dbReference>
<evidence type="ECO:0000259" key="10">
    <source>
        <dbReference type="Pfam" id="PF01618"/>
    </source>
</evidence>
<dbReference type="InterPro" id="IPR047055">
    <property type="entry name" value="MotA-like"/>
</dbReference>
<dbReference type="Proteomes" id="UP000736384">
    <property type="component" value="Unassembled WGS sequence"/>
</dbReference>
<keyword evidence="8 9" id="KW-0472">Membrane</keyword>
<evidence type="ECO:0000256" key="5">
    <source>
        <dbReference type="ARBA" id="ARBA00022692"/>
    </source>
</evidence>
<keyword evidence="6" id="KW-0283">Flagellar rotation</keyword>
<evidence type="ECO:0000256" key="7">
    <source>
        <dbReference type="ARBA" id="ARBA00022989"/>
    </source>
</evidence>
<accession>A0AA43Z7P0</accession>
<keyword evidence="5 9" id="KW-0812">Transmembrane</keyword>
<comment type="similarity">
    <text evidence="2">Belongs to the MotA family.</text>
</comment>
<sequence>MNPSTLIGMLASIALLAVVLVFSAEDPTLFIDLPSLGIVLVGTLAATFISYPLGEVLRVFSLIGTVMRNERLYTEHDIEELVKISRLWMGGDLRAVEKELGQVNNPFLRTGVQLVIDMTPEEDILELLQWRISRLRAKEHAEAQLFRAMASYAPAFGMLGTLVGLVNLMFLLGDGDMTAIGRQMAVALMTTLYGVLLANLVFKPVAVKLERRTEQRVVLMNMVLQGISMMCNKRNPGLMRETLNSFVAQYQDEIRDGGRESRDSGLDDGGARQ</sequence>
<comment type="subcellular location">
    <subcellularLocation>
        <location evidence="1">Cell membrane</location>
        <topology evidence="1">Multi-pass membrane protein</topology>
    </subcellularLocation>
</comment>
<dbReference type="PROSITE" id="PS01307">
    <property type="entry name" value="MOTA"/>
    <property type="match status" value="1"/>
</dbReference>
<evidence type="ECO:0000256" key="4">
    <source>
        <dbReference type="ARBA" id="ARBA00022475"/>
    </source>
</evidence>
<dbReference type="InterPro" id="IPR002898">
    <property type="entry name" value="MotA_ExbB_proton_chnl"/>
</dbReference>
<dbReference type="PANTHER" id="PTHR30433:SF2">
    <property type="entry name" value="MOTILITY PROTEIN A"/>
    <property type="match status" value="1"/>
</dbReference>
<evidence type="ECO:0000256" key="3">
    <source>
        <dbReference type="ARBA" id="ARBA00022448"/>
    </source>
</evidence>
<dbReference type="AlphaFoldDB" id="A0AA43Z7P0"/>
<comment type="caution">
    <text evidence="11">The sequence shown here is derived from an EMBL/GenBank/DDBJ whole genome shotgun (WGS) entry which is preliminary data.</text>
</comment>
<reference evidence="11" key="1">
    <citation type="submission" date="2020-03" db="EMBL/GenBank/DDBJ databases">
        <title>Genome assembly of Azotobacter chroococcum W5.</title>
        <authorList>
            <person name="Kannepalli A."/>
        </authorList>
    </citation>
    <scope>NUCLEOTIDE SEQUENCE</scope>
    <source>
        <strain evidence="11">W5</strain>
    </source>
</reference>
<feature type="transmembrane region" description="Helical" evidence="9">
    <location>
        <begin position="184"/>
        <end position="202"/>
    </location>
</feature>
<dbReference type="InterPro" id="IPR000540">
    <property type="entry name" value="Flag_MotA_CS"/>
</dbReference>
<feature type="transmembrane region" description="Helical" evidence="9">
    <location>
        <begin position="152"/>
        <end position="172"/>
    </location>
</feature>
<keyword evidence="7 9" id="KW-1133">Transmembrane helix</keyword>
<evidence type="ECO:0000256" key="2">
    <source>
        <dbReference type="ARBA" id="ARBA00008038"/>
    </source>
</evidence>
<evidence type="ECO:0000256" key="8">
    <source>
        <dbReference type="ARBA" id="ARBA00023136"/>
    </source>
</evidence>
<organism evidence="11 12">
    <name type="scientific">Azotobacter chroococcum</name>
    <dbReference type="NCBI Taxonomy" id="353"/>
    <lineage>
        <taxon>Bacteria</taxon>
        <taxon>Pseudomonadati</taxon>
        <taxon>Pseudomonadota</taxon>
        <taxon>Gammaproteobacteria</taxon>
        <taxon>Pseudomonadales</taxon>
        <taxon>Pseudomonadaceae</taxon>
        <taxon>Azotobacter</taxon>
    </lineage>
</organism>
<dbReference type="GO" id="GO:0006935">
    <property type="term" value="P:chemotaxis"/>
    <property type="evidence" value="ECO:0007669"/>
    <property type="project" value="InterPro"/>
</dbReference>
<dbReference type="PANTHER" id="PTHR30433">
    <property type="entry name" value="CHEMOTAXIS PROTEIN MOTA"/>
    <property type="match status" value="1"/>
</dbReference>
<dbReference type="EMBL" id="JAAPAP010000011">
    <property type="protein sequence ID" value="NHN78463.1"/>
    <property type="molecule type" value="Genomic_DNA"/>
</dbReference>
<dbReference type="Pfam" id="PF01618">
    <property type="entry name" value="MotA_ExbB"/>
    <property type="match status" value="1"/>
</dbReference>
<gene>
    <name evidence="11" type="ORF">HA520_14450</name>
</gene>
<keyword evidence="3" id="KW-0813">Transport</keyword>
<feature type="domain" description="MotA/TolQ/ExbB proton channel" evidence="10">
    <location>
        <begin position="102"/>
        <end position="221"/>
    </location>
</feature>
<name>A0AA43Z7P0_9GAMM</name>
<proteinExistence type="inferred from homology"/>
<feature type="transmembrane region" description="Helical" evidence="9">
    <location>
        <begin position="33"/>
        <end position="53"/>
    </location>
</feature>
<evidence type="ECO:0000313" key="12">
    <source>
        <dbReference type="Proteomes" id="UP000736384"/>
    </source>
</evidence>